<proteinExistence type="predicted"/>
<dbReference type="EMBL" id="JABBWD010000016">
    <property type="protein sequence ID" value="KAG1778354.1"/>
    <property type="molecule type" value="Genomic_DNA"/>
</dbReference>
<feature type="compositionally biased region" description="Polar residues" evidence="1">
    <location>
        <begin position="339"/>
        <end position="348"/>
    </location>
</feature>
<sequence>MSLYTPVFPPSLERRSTGRKGASSSNKLNQLSTTEILRDIHLFLSTKPEVLAPSSRPSSPSFDENVKNLRHSVLEAVDAARGDAEDRKWTQVSAKLKMGCVRGRYRMTGLNQRWHPAENAEWILPDDEETWLKLEKERAEARSSKGNAKQSRHPDNVSIAAIAPFRGSDLAANQMPVEMIQALATISPKTMQNVKEKVSKWQATISTPDGASVAEKTISTTPALRGACKSGMKLTALPKDKSQSSSLSFPVVKRNVAAMTGKKSNKGRSDRHAPPNFRVHGDPEGNNTASGSKLLAAPSGDEPEKAGFKTPPRSLHAPDGDLPKITDFPETPYIPPSFPSQLETSTPQPRHDAAVPARTKPPPIYPICPSSSIPHPSTPRDGDHNHLGEDPDISPSFPLHSDGRQTNKRPLSPSSLHDIVSSTSKKQRLRSPSGENPASRSRPLTQSANMPEVKSKCAVMPASPRGEGRLPTLTELLAVTPQPKTRQRPPLENILRAESEPSPHAAKKNPSPAKSYFSTPGSGPSDSPTSNHNLLLHSPVSPMRSFAQKNVFLPQFTSTQAGGSCHNGMSSGVFAGGYRSQFDVERHVDRVSELLEKDVDFGGWLRDVPSMEELEASQEQ</sequence>
<evidence type="ECO:0000313" key="2">
    <source>
        <dbReference type="EMBL" id="KAG1778354.1"/>
    </source>
</evidence>
<comment type="caution">
    <text evidence="2">The sequence shown here is derived from an EMBL/GenBank/DDBJ whole genome shotgun (WGS) entry which is preliminary data.</text>
</comment>
<feature type="compositionally biased region" description="Polar residues" evidence="1">
    <location>
        <begin position="408"/>
        <end position="424"/>
    </location>
</feature>
<reference evidence="2" key="1">
    <citation type="journal article" date="2020" name="New Phytol.">
        <title>Comparative genomics reveals dynamic genome evolution in host specialist ectomycorrhizal fungi.</title>
        <authorList>
            <person name="Lofgren L.A."/>
            <person name="Nguyen N.H."/>
            <person name="Vilgalys R."/>
            <person name="Ruytinx J."/>
            <person name="Liao H.L."/>
            <person name="Branco S."/>
            <person name="Kuo A."/>
            <person name="LaButti K."/>
            <person name="Lipzen A."/>
            <person name="Andreopoulos W."/>
            <person name="Pangilinan J."/>
            <person name="Riley R."/>
            <person name="Hundley H."/>
            <person name="Na H."/>
            <person name="Barry K."/>
            <person name="Grigoriev I.V."/>
            <person name="Stajich J.E."/>
            <person name="Kennedy P.G."/>
        </authorList>
    </citation>
    <scope>NUCLEOTIDE SEQUENCE</scope>
    <source>
        <strain evidence="2">DOB743</strain>
    </source>
</reference>
<gene>
    <name evidence="2" type="ORF">EV702DRAFT_1095963</name>
</gene>
<keyword evidence="3" id="KW-1185">Reference proteome</keyword>
<organism evidence="2 3">
    <name type="scientific">Suillus placidus</name>
    <dbReference type="NCBI Taxonomy" id="48579"/>
    <lineage>
        <taxon>Eukaryota</taxon>
        <taxon>Fungi</taxon>
        <taxon>Dikarya</taxon>
        <taxon>Basidiomycota</taxon>
        <taxon>Agaricomycotina</taxon>
        <taxon>Agaricomycetes</taxon>
        <taxon>Agaricomycetidae</taxon>
        <taxon>Boletales</taxon>
        <taxon>Suillineae</taxon>
        <taxon>Suillaceae</taxon>
        <taxon>Suillus</taxon>
    </lineage>
</organism>
<dbReference type="OrthoDB" id="3218262at2759"/>
<feature type="compositionally biased region" description="Polar residues" evidence="1">
    <location>
        <begin position="433"/>
        <end position="449"/>
    </location>
</feature>
<evidence type="ECO:0000313" key="3">
    <source>
        <dbReference type="Proteomes" id="UP000714275"/>
    </source>
</evidence>
<evidence type="ECO:0000256" key="1">
    <source>
        <dbReference type="SAM" id="MobiDB-lite"/>
    </source>
</evidence>
<dbReference type="Proteomes" id="UP000714275">
    <property type="component" value="Unassembled WGS sequence"/>
</dbReference>
<feature type="compositionally biased region" description="Basic and acidic residues" evidence="1">
    <location>
        <begin position="378"/>
        <end position="389"/>
    </location>
</feature>
<name>A0A9P6ZWZ7_9AGAM</name>
<feature type="region of interest" description="Disordered" evidence="1">
    <location>
        <begin position="257"/>
        <end position="531"/>
    </location>
</feature>
<protein>
    <submittedName>
        <fullName evidence="2">Uncharacterized protein</fullName>
    </submittedName>
</protein>
<feature type="compositionally biased region" description="Basic and acidic residues" evidence="1">
    <location>
        <begin position="267"/>
        <end position="283"/>
    </location>
</feature>
<dbReference type="AlphaFoldDB" id="A0A9P6ZWZ7"/>
<feature type="compositionally biased region" description="Low complexity" evidence="1">
    <location>
        <begin position="518"/>
        <end position="530"/>
    </location>
</feature>
<accession>A0A9P6ZWZ7</accession>
<feature type="region of interest" description="Disordered" evidence="1">
    <location>
        <begin position="1"/>
        <end position="30"/>
    </location>
</feature>